<protein>
    <submittedName>
        <fullName evidence="1">Uncharacterized protein</fullName>
    </submittedName>
</protein>
<organism evidence="1">
    <name type="scientific">Euplotes harpa</name>
    <dbReference type="NCBI Taxonomy" id="151035"/>
    <lineage>
        <taxon>Eukaryota</taxon>
        <taxon>Sar</taxon>
        <taxon>Alveolata</taxon>
        <taxon>Ciliophora</taxon>
        <taxon>Intramacronucleata</taxon>
        <taxon>Spirotrichea</taxon>
        <taxon>Hypotrichia</taxon>
        <taxon>Euplotida</taxon>
        <taxon>Euplotidae</taxon>
        <taxon>Euplotes</taxon>
    </lineage>
</organism>
<name>A0A7S3JGU4_9SPIT</name>
<accession>A0A7S3JGU4</accession>
<dbReference type="AlphaFoldDB" id="A0A7S3JGU4"/>
<dbReference type="EMBL" id="HBII01033512">
    <property type="protein sequence ID" value="CAE0354968.1"/>
    <property type="molecule type" value="Transcribed_RNA"/>
</dbReference>
<evidence type="ECO:0000313" key="1">
    <source>
        <dbReference type="EMBL" id="CAE0354968.1"/>
    </source>
</evidence>
<gene>
    <name evidence="1" type="ORF">EHAR0213_LOCUS13885</name>
</gene>
<reference evidence="1" key="1">
    <citation type="submission" date="2021-01" db="EMBL/GenBank/DDBJ databases">
        <authorList>
            <person name="Corre E."/>
            <person name="Pelletier E."/>
            <person name="Niang G."/>
            <person name="Scheremetjew M."/>
            <person name="Finn R."/>
            <person name="Kale V."/>
            <person name="Holt S."/>
            <person name="Cochrane G."/>
            <person name="Meng A."/>
            <person name="Brown T."/>
            <person name="Cohen L."/>
        </authorList>
    </citation>
    <scope>NUCLEOTIDE SEQUENCE</scope>
    <source>
        <strain evidence="1">FSP1.4</strain>
    </source>
</reference>
<sequence>MLEVTNHTYFVFEDEDDTDRNASLKRIFEYVVQAANEKNSNFSKDERIVINNFELLNADDLRNNSVLGSKINMDTEEGSTDLVLVHTLKILMEAQSDDELSMVKSLFRNKDLGK</sequence>
<proteinExistence type="predicted"/>